<organism evidence="7 8">
    <name type="scientific">Cohnella boryungensis</name>
    <dbReference type="NCBI Taxonomy" id="768479"/>
    <lineage>
        <taxon>Bacteria</taxon>
        <taxon>Bacillati</taxon>
        <taxon>Bacillota</taxon>
        <taxon>Bacilli</taxon>
        <taxon>Bacillales</taxon>
        <taxon>Paenibacillaceae</taxon>
        <taxon>Cohnella</taxon>
    </lineage>
</organism>
<evidence type="ECO:0000256" key="1">
    <source>
        <dbReference type="ARBA" id="ARBA00004141"/>
    </source>
</evidence>
<evidence type="ECO:0000256" key="2">
    <source>
        <dbReference type="ARBA" id="ARBA00009694"/>
    </source>
</evidence>
<keyword evidence="8" id="KW-1185">Reference proteome</keyword>
<dbReference type="InterPro" id="IPR006696">
    <property type="entry name" value="DUF423"/>
</dbReference>
<keyword evidence="4 6" id="KW-1133">Transmembrane helix</keyword>
<keyword evidence="5 6" id="KW-0472">Membrane</keyword>
<evidence type="ECO:0000256" key="3">
    <source>
        <dbReference type="ARBA" id="ARBA00022692"/>
    </source>
</evidence>
<evidence type="ECO:0000256" key="4">
    <source>
        <dbReference type="ARBA" id="ARBA00022989"/>
    </source>
</evidence>
<name>A0ABV8SE46_9BACL</name>
<dbReference type="PANTHER" id="PTHR43461:SF1">
    <property type="entry name" value="TRANSMEMBRANE PROTEIN 256"/>
    <property type="match status" value="1"/>
</dbReference>
<evidence type="ECO:0000313" key="7">
    <source>
        <dbReference type="EMBL" id="MFC4305127.1"/>
    </source>
</evidence>
<evidence type="ECO:0000256" key="6">
    <source>
        <dbReference type="SAM" id="Phobius"/>
    </source>
</evidence>
<keyword evidence="3 6" id="KW-0812">Transmembrane</keyword>
<evidence type="ECO:0000313" key="8">
    <source>
        <dbReference type="Proteomes" id="UP001595755"/>
    </source>
</evidence>
<evidence type="ECO:0000256" key="5">
    <source>
        <dbReference type="ARBA" id="ARBA00023136"/>
    </source>
</evidence>
<feature type="transmembrane region" description="Helical" evidence="6">
    <location>
        <begin position="41"/>
        <end position="58"/>
    </location>
</feature>
<dbReference type="RefSeq" id="WP_204606282.1">
    <property type="nucleotide sequence ID" value="NZ_JBHSED010000035.1"/>
</dbReference>
<feature type="transmembrane region" description="Helical" evidence="6">
    <location>
        <begin position="96"/>
        <end position="119"/>
    </location>
</feature>
<gene>
    <name evidence="7" type="ORF">ACFO1S_16965</name>
</gene>
<comment type="similarity">
    <text evidence="2">Belongs to the UPF0382 family.</text>
</comment>
<comment type="subcellular location">
    <subcellularLocation>
        <location evidence="1">Membrane</location>
        <topology evidence="1">Multi-pass membrane protein</topology>
    </subcellularLocation>
</comment>
<proteinExistence type="inferred from homology"/>
<dbReference type="Proteomes" id="UP001595755">
    <property type="component" value="Unassembled WGS sequence"/>
</dbReference>
<dbReference type="EMBL" id="JBHSED010000035">
    <property type="protein sequence ID" value="MFC4305127.1"/>
    <property type="molecule type" value="Genomic_DNA"/>
</dbReference>
<feature type="transmembrane region" description="Helical" evidence="6">
    <location>
        <begin position="70"/>
        <end position="90"/>
    </location>
</feature>
<reference evidence="8" key="1">
    <citation type="journal article" date="2019" name="Int. J. Syst. Evol. Microbiol.">
        <title>The Global Catalogue of Microorganisms (GCM) 10K type strain sequencing project: providing services to taxonomists for standard genome sequencing and annotation.</title>
        <authorList>
            <consortium name="The Broad Institute Genomics Platform"/>
            <consortium name="The Broad Institute Genome Sequencing Center for Infectious Disease"/>
            <person name="Wu L."/>
            <person name="Ma J."/>
        </authorList>
    </citation>
    <scope>NUCLEOTIDE SEQUENCE [LARGE SCALE GENOMIC DNA]</scope>
    <source>
        <strain evidence="8">CGMCC 4.1641</strain>
    </source>
</reference>
<sequence length="127" mass="13575">MNQYTKIGALIAMLSVAFGAFGSHILEERLTADALDVYDTAVQYQMFHSIGILLLALLMDRLPSPKLAVWAARLLVAGIVLFSGSLYILALSGIKILGAITPIGGVAFISGWICMALAARQPKKQAK</sequence>
<dbReference type="PANTHER" id="PTHR43461">
    <property type="entry name" value="TRANSMEMBRANE PROTEIN 256"/>
    <property type="match status" value="1"/>
</dbReference>
<comment type="caution">
    <text evidence="7">The sequence shown here is derived from an EMBL/GenBank/DDBJ whole genome shotgun (WGS) entry which is preliminary data.</text>
</comment>
<protein>
    <submittedName>
        <fullName evidence="7">DUF423 domain-containing protein</fullName>
    </submittedName>
</protein>
<dbReference type="Pfam" id="PF04241">
    <property type="entry name" value="DUF423"/>
    <property type="match status" value="1"/>
</dbReference>
<accession>A0ABV8SE46</accession>